<accession>A0A853F8A7</accession>
<dbReference type="EMBL" id="JACCEW010000002">
    <property type="protein sequence ID" value="NYT36864.1"/>
    <property type="molecule type" value="Genomic_DNA"/>
</dbReference>
<name>A0A853F8A7_9BURK</name>
<dbReference type="RefSeq" id="WP_167668883.1">
    <property type="nucleotide sequence ID" value="NZ_JACCEW010000002.1"/>
</dbReference>
<dbReference type="Proteomes" id="UP000580517">
    <property type="component" value="Unassembled WGS sequence"/>
</dbReference>
<gene>
    <name evidence="1" type="ORF">H0A68_08260</name>
</gene>
<sequence>MLREDGGSGLVEDISPAGEVGVAVLGLAPAPISAGANEAPDVALDALDEDGGTGDETGVPRIAVALSSFRGDGEEGGDAWRRPGAGLVGSAGRVDVGRGWMEDGSRLMGAETVGSRLPIVCSTLWLRAAISADAARAEANWVTDAIRGAGASCPGDAAPSASGFAVGASWCRGAVSLLLLTAAGFSVPV</sequence>
<protein>
    <submittedName>
        <fullName evidence="1">Uncharacterized protein</fullName>
    </submittedName>
</protein>
<evidence type="ECO:0000313" key="2">
    <source>
        <dbReference type="Proteomes" id="UP000580517"/>
    </source>
</evidence>
<dbReference type="AlphaFoldDB" id="A0A853F8A7"/>
<reference evidence="1 2" key="1">
    <citation type="submission" date="2020-07" db="EMBL/GenBank/DDBJ databases">
        <title>Taxonomic revisions and descriptions of new bacterial species based on genomic comparisons in the high-G+C-content subgroup of the family Alcaligenaceae.</title>
        <authorList>
            <person name="Szabo A."/>
            <person name="Felfoldi T."/>
        </authorList>
    </citation>
    <scope>NUCLEOTIDE SEQUENCE [LARGE SCALE GENOMIC DNA]</scope>
    <source>
        <strain evidence="1 2">DSM 25264</strain>
    </source>
</reference>
<comment type="caution">
    <text evidence="1">The sequence shown here is derived from an EMBL/GenBank/DDBJ whole genome shotgun (WGS) entry which is preliminary data.</text>
</comment>
<evidence type="ECO:0000313" key="1">
    <source>
        <dbReference type="EMBL" id="NYT36864.1"/>
    </source>
</evidence>
<organism evidence="1 2">
    <name type="scientific">Allopusillimonas soli</name>
    <dbReference type="NCBI Taxonomy" id="659016"/>
    <lineage>
        <taxon>Bacteria</taxon>
        <taxon>Pseudomonadati</taxon>
        <taxon>Pseudomonadota</taxon>
        <taxon>Betaproteobacteria</taxon>
        <taxon>Burkholderiales</taxon>
        <taxon>Alcaligenaceae</taxon>
        <taxon>Allopusillimonas</taxon>
    </lineage>
</organism>
<keyword evidence="2" id="KW-1185">Reference proteome</keyword>
<proteinExistence type="predicted"/>